<keyword evidence="2" id="KW-1185">Reference proteome</keyword>
<reference evidence="1 2" key="1">
    <citation type="journal article" date="2011" name="Proc. Natl. Acad. Sci. U.S.A.">
        <title>Comparative genomics of xylose-fermenting fungi for enhanced biofuel production.</title>
        <authorList>
            <person name="Wohlbach D.J."/>
            <person name="Kuo A."/>
            <person name="Sato T.K."/>
            <person name="Potts K.M."/>
            <person name="Salamov A.A."/>
            <person name="LaButti K.M."/>
            <person name="Sun H."/>
            <person name="Clum A."/>
            <person name="Pangilinan J.L."/>
            <person name="Lindquist E.A."/>
            <person name="Lucas S."/>
            <person name="Lapidus A."/>
            <person name="Jin M."/>
            <person name="Gunawan C."/>
            <person name="Balan V."/>
            <person name="Dale B.E."/>
            <person name="Jeffries T.W."/>
            <person name="Zinkel R."/>
            <person name="Barry K.W."/>
            <person name="Grigoriev I.V."/>
            <person name="Gasch A.P."/>
        </authorList>
    </citation>
    <scope>NUCLEOTIDE SEQUENCE [LARGE SCALE GENOMIC DNA]</scope>
    <source>
        <strain evidence="2">ATCC 10573 / BCRC 21748 / CBS 615 / JCM 9827 / NBRC 10315 / NRRL Y-1498 / VKM Y-70</strain>
    </source>
</reference>
<dbReference type="AlphaFoldDB" id="G3AWB3"/>
<evidence type="ECO:0000313" key="2">
    <source>
        <dbReference type="Proteomes" id="UP000000707"/>
    </source>
</evidence>
<protein>
    <submittedName>
        <fullName evidence="1">Uncharacterized protein</fullName>
    </submittedName>
</protein>
<proteinExistence type="predicted"/>
<dbReference type="Proteomes" id="UP000000707">
    <property type="component" value="Unassembled WGS sequence"/>
</dbReference>
<gene>
    <name evidence="1" type="ORF">CANTEDRAFT_112218</name>
</gene>
<evidence type="ECO:0000313" key="1">
    <source>
        <dbReference type="EMBL" id="EGV66781.1"/>
    </source>
</evidence>
<name>G3AWB3_CANTC</name>
<accession>G3AWB3</accession>
<dbReference type="EMBL" id="GL996510">
    <property type="protein sequence ID" value="EGV66781.1"/>
    <property type="molecule type" value="Genomic_DNA"/>
</dbReference>
<sequence length="96" mass="11453">MGRLYTAYRRYSLVILSRTRTLLSYTNLFLQVRVSEVHPSKTIWFRITKEFTQFKAIIMFYPYRSNNSCYMNVGNIRMIKNVIANGQLSTLFFDSF</sequence>
<dbReference type="HOGENOM" id="CLU_2359496_0_0_1"/>
<organism evidence="2">
    <name type="scientific">Candida tenuis (strain ATCC 10573 / BCRC 21748 / CBS 615 / JCM 9827 / NBRC 10315 / NRRL Y-1498 / VKM Y-70)</name>
    <name type="common">Yeast</name>
    <name type="synonym">Yamadazyma tenuis</name>
    <dbReference type="NCBI Taxonomy" id="590646"/>
    <lineage>
        <taxon>Eukaryota</taxon>
        <taxon>Fungi</taxon>
        <taxon>Dikarya</taxon>
        <taxon>Ascomycota</taxon>
        <taxon>Saccharomycotina</taxon>
        <taxon>Pichiomycetes</taxon>
        <taxon>Debaryomycetaceae</taxon>
        <taxon>Yamadazyma</taxon>
    </lineage>
</organism>